<gene>
    <name evidence="1" type="ORF">CVT17_00460</name>
</gene>
<dbReference type="EMBL" id="CP049272">
    <property type="protein sequence ID" value="QPH85545.1"/>
    <property type="molecule type" value="Genomic_DNA"/>
</dbReference>
<sequence>MGSDGILRHNGKEYVAHSMDITGNKVIYQQLGKNNKPVEVYKITNDKGYLVTASKPKLSASQSSPSTLIKDATKDIKFYDSSKTPGIVAGATIGGGIDIGSQYINNGYSFKNIDHTEVVINALGGAYGGAASGLFSAIVRGAFVNSPTELYSQLKDRSKDVDKDRVFNKLFLGGAFGAFGNIAGNFGKNIKVGDGDLQTEAESIVSVVTGVGQAVADSIKSKNDKDRKDNKK</sequence>
<name>A0AAE7P5X4_9BACT</name>
<organism evidence="1 2">
    <name type="scientific">Campylobacter concisus</name>
    <dbReference type="NCBI Taxonomy" id="199"/>
    <lineage>
        <taxon>Bacteria</taxon>
        <taxon>Pseudomonadati</taxon>
        <taxon>Campylobacterota</taxon>
        <taxon>Epsilonproteobacteria</taxon>
        <taxon>Campylobacterales</taxon>
        <taxon>Campylobacteraceae</taxon>
        <taxon>Campylobacter</taxon>
    </lineage>
</organism>
<proteinExistence type="predicted"/>
<dbReference type="RefSeq" id="WP_107769945.1">
    <property type="nucleotide sequence ID" value="NZ_CP049272.1"/>
</dbReference>
<evidence type="ECO:0000313" key="2">
    <source>
        <dbReference type="Proteomes" id="UP000594513"/>
    </source>
</evidence>
<dbReference type="Proteomes" id="UP000594513">
    <property type="component" value="Chromosome"/>
</dbReference>
<reference evidence="1 2" key="1">
    <citation type="journal article" date="2018" name="Emerg. Microbes Infect.">
        <title>Genomic analysis of oral Campylobacter concisus strains identified a potential bacterial molecular marker associated with active Crohn's disease.</title>
        <authorList>
            <person name="Liu F."/>
            <person name="Ma R."/>
            <person name="Tay C.Y.A."/>
            <person name="Octavia S."/>
            <person name="Lan R."/>
            <person name="Chung H.K.L."/>
            <person name="Riordan S.M."/>
            <person name="Grimm M.C."/>
            <person name="Leong R.W."/>
            <person name="Tanaka M.M."/>
            <person name="Connor S."/>
            <person name="Zhang L."/>
        </authorList>
    </citation>
    <scope>NUCLEOTIDE SEQUENCE [LARGE SCALE GENOMIC DNA]</scope>
    <source>
        <strain evidence="1 2">P27CDO-S2</strain>
    </source>
</reference>
<evidence type="ECO:0000313" key="1">
    <source>
        <dbReference type="EMBL" id="QPH85545.1"/>
    </source>
</evidence>
<protein>
    <submittedName>
        <fullName evidence="1">Uncharacterized protein</fullName>
    </submittedName>
</protein>
<dbReference type="AlphaFoldDB" id="A0AAE7P5X4"/>
<accession>A0AAE7P5X4</accession>